<keyword evidence="6" id="KW-0028">Amino-acid biosynthesis</keyword>
<dbReference type="GO" id="GO:0009073">
    <property type="term" value="P:aromatic amino acid family biosynthetic process"/>
    <property type="evidence" value="ECO:0007669"/>
    <property type="project" value="UniProtKB-KW"/>
</dbReference>
<keyword evidence="5" id="KW-0170">Cobalt</keyword>
<comment type="similarity">
    <text evidence="2 6">Belongs to the class-II DAHP synthase family.</text>
</comment>
<dbReference type="GO" id="GO:0009423">
    <property type="term" value="P:chorismate biosynthetic process"/>
    <property type="evidence" value="ECO:0007669"/>
    <property type="project" value="UniProtKB-UniPathway"/>
</dbReference>
<feature type="binding site" evidence="5">
    <location>
        <position position="450"/>
    </location>
    <ligand>
        <name>Mn(2+)</name>
        <dbReference type="ChEBI" id="CHEBI:29035"/>
    </ligand>
</feature>
<proteinExistence type="inferred from homology"/>
<dbReference type="PANTHER" id="PTHR21337:SF0">
    <property type="entry name" value="PHOSPHO-2-DEHYDRO-3-DEOXYHEPTONATE ALDOLASE"/>
    <property type="match status" value="1"/>
</dbReference>
<dbReference type="Pfam" id="PF01474">
    <property type="entry name" value="DAHP_synth_2"/>
    <property type="match status" value="1"/>
</dbReference>
<dbReference type="OrthoDB" id="2338at2759"/>
<dbReference type="UniPathway" id="UPA00053">
    <property type="reaction ID" value="UER00084"/>
</dbReference>
<evidence type="ECO:0000313" key="8">
    <source>
        <dbReference type="Proteomes" id="UP000613580"/>
    </source>
</evidence>
<evidence type="ECO:0000256" key="4">
    <source>
        <dbReference type="ARBA" id="ARBA00047508"/>
    </source>
</evidence>
<dbReference type="GO" id="GO:0003849">
    <property type="term" value="F:3-deoxy-7-phosphoheptulonate synthase activity"/>
    <property type="evidence" value="ECO:0007669"/>
    <property type="project" value="UniProtKB-EC"/>
</dbReference>
<dbReference type="SUPFAM" id="SSF51569">
    <property type="entry name" value="Aldolase"/>
    <property type="match status" value="1"/>
</dbReference>
<evidence type="ECO:0000256" key="6">
    <source>
        <dbReference type="RuleBase" id="RU363071"/>
    </source>
</evidence>
<dbReference type="GO" id="GO:0008652">
    <property type="term" value="P:amino acid biosynthetic process"/>
    <property type="evidence" value="ECO:0007669"/>
    <property type="project" value="UniProtKB-KW"/>
</dbReference>
<dbReference type="Proteomes" id="UP000613580">
    <property type="component" value="Unassembled WGS sequence"/>
</dbReference>
<feature type="binding site" evidence="5">
    <location>
        <position position="110"/>
    </location>
    <ligand>
        <name>phosphoenolpyruvate</name>
        <dbReference type="ChEBI" id="CHEBI:58702"/>
    </ligand>
</feature>
<feature type="binding site" evidence="5">
    <location>
        <position position="71"/>
    </location>
    <ligand>
        <name>Mn(2+)</name>
        <dbReference type="ChEBI" id="CHEBI:29035"/>
    </ligand>
</feature>
<dbReference type="EC" id="2.5.1.54" evidence="6"/>
<accession>A0A146I4J0</accession>
<dbReference type="EMBL" id="JACAZE010000001">
    <property type="protein sequence ID" value="KAF7322457.1"/>
    <property type="molecule type" value="Genomic_DNA"/>
</dbReference>
<evidence type="ECO:0000256" key="1">
    <source>
        <dbReference type="ARBA" id="ARBA00004688"/>
    </source>
</evidence>
<organism evidence="7 8">
    <name type="scientific">Mycena chlorophos</name>
    <name type="common">Agaric fungus</name>
    <name type="synonym">Agaricus chlorophos</name>
    <dbReference type="NCBI Taxonomy" id="658473"/>
    <lineage>
        <taxon>Eukaryota</taxon>
        <taxon>Fungi</taxon>
        <taxon>Dikarya</taxon>
        <taxon>Basidiomycota</taxon>
        <taxon>Agaricomycotina</taxon>
        <taxon>Agaricomycetes</taxon>
        <taxon>Agaricomycetidae</taxon>
        <taxon>Agaricales</taxon>
        <taxon>Marasmiineae</taxon>
        <taxon>Mycenaceae</taxon>
        <taxon>Mycena</taxon>
    </lineage>
</organism>
<keyword evidence="5" id="KW-0464">Manganese</keyword>
<comment type="catalytic activity">
    <reaction evidence="4 6">
        <text>D-erythrose 4-phosphate + phosphoenolpyruvate + H2O = 7-phospho-2-dehydro-3-deoxy-D-arabino-heptonate + phosphate</text>
        <dbReference type="Rhea" id="RHEA:14717"/>
        <dbReference type="ChEBI" id="CHEBI:15377"/>
        <dbReference type="ChEBI" id="CHEBI:16897"/>
        <dbReference type="ChEBI" id="CHEBI:43474"/>
        <dbReference type="ChEBI" id="CHEBI:58394"/>
        <dbReference type="ChEBI" id="CHEBI:58702"/>
        <dbReference type="EC" id="2.5.1.54"/>
    </reaction>
</comment>
<feature type="binding site" evidence="5">
    <location>
        <position position="309"/>
    </location>
    <ligand>
        <name>phosphoenolpyruvate</name>
        <dbReference type="ChEBI" id="CHEBI:58702"/>
    </ligand>
</feature>
<evidence type="ECO:0000313" key="7">
    <source>
        <dbReference type="EMBL" id="KAF7322457.1"/>
    </source>
</evidence>
<keyword evidence="3 6" id="KW-0808">Transferase</keyword>
<feature type="binding site" evidence="5">
    <location>
        <position position="340"/>
    </location>
    <ligand>
        <name>phosphoenolpyruvate</name>
        <dbReference type="ChEBI" id="CHEBI:58702"/>
    </ligand>
</feature>
<protein>
    <recommendedName>
        <fullName evidence="6">Phospho-2-dehydro-3-deoxyheptonate aldolase</fullName>
        <ecNumber evidence="6">2.5.1.54</ecNumber>
    </recommendedName>
</protein>
<dbReference type="InterPro" id="IPR013785">
    <property type="entry name" value="Aldolase_TIM"/>
</dbReference>
<comment type="pathway">
    <text evidence="1 6">Metabolic intermediate biosynthesis; chorismate biosynthesis; chorismate from D-erythrose 4-phosphate and phosphoenolpyruvate: step 1/7.</text>
</comment>
<name>A0A146I4J0_MYCCL</name>
<keyword evidence="6" id="KW-0057">Aromatic amino acid biosynthesis</keyword>
<feature type="binding site" evidence="5">
    <location>
        <position position="372"/>
    </location>
    <ligand>
        <name>Mn(2+)</name>
        <dbReference type="ChEBI" id="CHEBI:29035"/>
    </ligand>
</feature>
<dbReference type="PANTHER" id="PTHR21337">
    <property type="entry name" value="PHOSPHO-2-DEHYDRO-3-DEOXYHEPTONATE ALDOLASE 1, 2"/>
    <property type="match status" value="1"/>
</dbReference>
<feature type="binding site" evidence="5">
    <location>
        <position position="414"/>
    </location>
    <ligand>
        <name>Mn(2+)</name>
        <dbReference type="ChEBI" id="CHEBI:29035"/>
    </ligand>
</feature>
<evidence type="ECO:0000256" key="3">
    <source>
        <dbReference type="ARBA" id="ARBA00022679"/>
    </source>
</evidence>
<dbReference type="InterPro" id="IPR002480">
    <property type="entry name" value="DAHP_synth_2"/>
</dbReference>
<sequence length="496" mass="54667">MSIPEPWSPSSWKSKPIAQDVAYEDPAHLAKVLSKIERLPGMVTPSEIERLRHQLAMVQRNEAFLLHAGDCAESFDACTHENLSNKIGLILSFSLILIWGARRPVVRIGRIAGQYAKPRSSPKEVIDGKEVLSFRGDNVNGLDPNDRTPNPERLLSAYFHSTTTLNHVRGLLTSGFASLHHPRDWSLNHVRSPSLRKEFENIVDNLSDALDFSRTIGVESGPAFEKGGARGTVGEVDFYTSHEGLMLEYEQALTRLLPIPAGISVPSASGNKTYYNTSAHFLWIGDRTRQLTHAHVEYFRGIRNPIGVKVGPSMKGEELVRLLGIVNPEKEGGRVTLITRYGAGKVAEFLKGHIQAVQESGHPVVWVCDPMHGNTLTSSTGLKTRNFGTIISELTSSLRIHAQCNSRLGGVSLEFTGELADDGFSVTECLGGSMELSEDELGLRYQSFCDPRLNFEQSLDVAFLISNYFKNERKGNKQPEGDADVLYAELSGKASV</sequence>
<evidence type="ECO:0000256" key="5">
    <source>
        <dbReference type="PIRSR" id="PIRSR602480-1"/>
    </source>
</evidence>
<comment type="caution">
    <text evidence="7">The sequence shown here is derived from an EMBL/GenBank/DDBJ whole genome shotgun (WGS) entry which is preliminary data.</text>
</comment>
<evidence type="ECO:0000256" key="2">
    <source>
        <dbReference type="ARBA" id="ARBA00008911"/>
    </source>
</evidence>
<keyword evidence="8" id="KW-1185">Reference proteome</keyword>
<comment type="cofactor">
    <cofactor evidence="5">
        <name>Mn(2+)</name>
        <dbReference type="ChEBI" id="CHEBI:29035"/>
    </cofactor>
    <cofactor evidence="5">
        <name>Co(2+)</name>
        <dbReference type="ChEBI" id="CHEBI:48828"/>
    </cofactor>
    <cofactor evidence="5">
        <name>Cd(2+)</name>
        <dbReference type="ChEBI" id="CHEBI:48775"/>
    </cofactor>
    <text evidence="5">Binds 1 divalent cation per subunit. The enzyme is active with manganese, cobalt or cadmium ions.</text>
</comment>
<dbReference type="AlphaFoldDB" id="A0A146I4J0"/>
<gene>
    <name evidence="7" type="ORF">HMN09_00023900</name>
</gene>
<dbReference type="Gene3D" id="3.20.20.70">
    <property type="entry name" value="Aldolase class I"/>
    <property type="match status" value="1"/>
</dbReference>
<keyword evidence="5" id="KW-0104">Cadmium</keyword>
<reference evidence="7" key="1">
    <citation type="submission" date="2020-05" db="EMBL/GenBank/DDBJ databases">
        <title>Mycena genomes resolve the evolution of fungal bioluminescence.</title>
        <authorList>
            <person name="Tsai I.J."/>
        </authorList>
    </citation>
    <scope>NUCLEOTIDE SEQUENCE</scope>
    <source>
        <strain evidence="7">110903Hualien_Pintung</strain>
    </source>
</reference>